<dbReference type="InterPro" id="IPR000477">
    <property type="entry name" value="RT_dom"/>
</dbReference>
<gene>
    <name evidence="3" type="ORF">DSCO28_36660</name>
</gene>
<feature type="domain" description="Reverse transcriptase" evidence="2">
    <location>
        <begin position="1"/>
        <end position="253"/>
    </location>
</feature>
<dbReference type="KEGG" id="dov:DSCO28_36660"/>
<dbReference type="PANTHER" id="PTHR34047:SF8">
    <property type="entry name" value="PROTEIN YKFC"/>
    <property type="match status" value="1"/>
</dbReference>
<dbReference type="GO" id="GO:0006397">
    <property type="term" value="P:mRNA processing"/>
    <property type="evidence" value="ECO:0007669"/>
    <property type="project" value="InterPro"/>
</dbReference>
<dbReference type="AlphaFoldDB" id="A0A5K7ZSB4"/>
<accession>A0A5K7ZSB4</accession>
<dbReference type="PROSITE" id="PS50878">
    <property type="entry name" value="RT_POL"/>
    <property type="match status" value="1"/>
</dbReference>
<dbReference type="PANTHER" id="PTHR34047">
    <property type="entry name" value="NUCLEAR INTRON MATURASE 1, MITOCHONDRIAL-RELATED"/>
    <property type="match status" value="1"/>
</dbReference>
<name>A0A5K7ZSB4_9BACT</name>
<dbReference type="CDD" id="cd01651">
    <property type="entry name" value="RT_G2_intron"/>
    <property type="match status" value="1"/>
</dbReference>
<dbReference type="Pfam" id="PF00078">
    <property type="entry name" value="RVT_1"/>
    <property type="match status" value="2"/>
</dbReference>
<evidence type="ECO:0000313" key="4">
    <source>
        <dbReference type="Proteomes" id="UP000425960"/>
    </source>
</evidence>
<evidence type="ECO:0000256" key="1">
    <source>
        <dbReference type="ARBA" id="ARBA00034120"/>
    </source>
</evidence>
<proteinExistence type="inferred from homology"/>
<comment type="similarity">
    <text evidence="1">Belongs to the bacterial reverse transcriptase family.</text>
</comment>
<sequence length="542" mass="63053">MILEQVYEPIFSINSHGFRPNKSVHTAVHRIKTLWTGTKWFVNIDIKGYFNNIDHKTLAQLLEKRIDDKRFISLIKLFLKAGYVEDWKFHNTYSGTPQGGVVSPILANIYLHELDEKIKEIAAGYVKGKRRKRTTEYRKISSRISYLRKLIDRARECGDVMRANKFMAEFRQKQLEIGKIQAKDPMDPDFKRLNYIRYADDFLVGVIGSREESKEVFQKIKRYLETALKLSISEEKSGIHYAPDGVTYLGYGIRTRFNTTRRIRMPINTVGGRRHTLKRTLNADVELYVPMERVIKFCHKNRYGDLVSGKARRIPALIYRSDAEILSYFNSQLRGFANFYALSCDVKTKLHKLEWVWRGSLFKTLAGKHKTKVRKMARSLRQGKDYGLWVNQGEKRNFIRVYSLRQLVKPDLGAKVDVKPNVTAFLFARSELMDRVSRNCCEYCGKVGGYMEAHHVKKLKDVKNEPGWKRVMISMRRKVLIVCTDCHTRIHNGTLPSWIRNARSDREPDALKGARPVRRGVDAYPYGLVATYPTVNLMPIRQ</sequence>
<dbReference type="InterPro" id="IPR043502">
    <property type="entry name" value="DNA/RNA_pol_sf"/>
</dbReference>
<dbReference type="Pfam" id="PF01348">
    <property type="entry name" value="Intron_maturas2"/>
    <property type="match status" value="1"/>
</dbReference>
<evidence type="ECO:0000259" key="2">
    <source>
        <dbReference type="PROSITE" id="PS50878"/>
    </source>
</evidence>
<dbReference type="Proteomes" id="UP000425960">
    <property type="component" value="Chromosome"/>
</dbReference>
<dbReference type="InterPro" id="IPR024937">
    <property type="entry name" value="Domain_X"/>
</dbReference>
<reference evidence="3 4" key="1">
    <citation type="submission" date="2019-11" db="EMBL/GenBank/DDBJ databases">
        <title>Comparative genomics of hydrocarbon-degrading Desulfosarcina strains.</title>
        <authorList>
            <person name="Watanabe M."/>
            <person name="Kojima H."/>
            <person name="Fukui M."/>
        </authorList>
    </citation>
    <scope>NUCLEOTIDE SEQUENCE [LARGE SCALE GENOMIC DNA]</scope>
    <source>
        <strain evidence="3 4">28bB2T</strain>
    </source>
</reference>
<dbReference type="SUPFAM" id="SSF56672">
    <property type="entry name" value="DNA/RNA polymerases"/>
    <property type="match status" value="1"/>
</dbReference>
<dbReference type="InterPro" id="IPR049030">
    <property type="entry name" value="AI2M-like_HNH"/>
</dbReference>
<dbReference type="EMBL" id="AP021876">
    <property type="protein sequence ID" value="BBO83100.1"/>
    <property type="molecule type" value="Genomic_DNA"/>
</dbReference>
<protein>
    <submittedName>
        <fullName evidence="3">Maturase</fullName>
    </submittedName>
</protein>
<evidence type="ECO:0000313" key="3">
    <source>
        <dbReference type="EMBL" id="BBO83100.1"/>
    </source>
</evidence>
<dbReference type="Pfam" id="PF21368">
    <property type="entry name" value="AI2M-like_HNH"/>
    <property type="match status" value="1"/>
</dbReference>
<dbReference type="InterPro" id="IPR051083">
    <property type="entry name" value="GrpII_Intron_Splice-Mob/Def"/>
</dbReference>
<organism evidence="3 4">
    <name type="scientific">Desulfosarcina ovata subsp. sediminis</name>
    <dbReference type="NCBI Taxonomy" id="885957"/>
    <lineage>
        <taxon>Bacteria</taxon>
        <taxon>Pseudomonadati</taxon>
        <taxon>Thermodesulfobacteriota</taxon>
        <taxon>Desulfobacteria</taxon>
        <taxon>Desulfobacterales</taxon>
        <taxon>Desulfosarcinaceae</taxon>
        <taxon>Desulfosarcina</taxon>
    </lineage>
</organism>